<dbReference type="Pfam" id="PF14559">
    <property type="entry name" value="TPR_19"/>
    <property type="match status" value="1"/>
</dbReference>
<dbReference type="PANTHER" id="PTHR45737:SF6">
    <property type="entry name" value="VON WILLEBRAND FACTOR A DOMAIN-CONTAINING PROTEIN 5A"/>
    <property type="match status" value="1"/>
</dbReference>
<protein>
    <submittedName>
        <fullName evidence="4">DUF2135 domain-containing protein</fullName>
    </submittedName>
</protein>
<dbReference type="Proteomes" id="UP000263900">
    <property type="component" value="Chromosome"/>
</dbReference>
<sequence length="1050" mass="119149">MTIGTRFGVALLLCMACHLLAQAQLPQLKINDKEDPQVYLSHLCVDVKIAGNIAITTMEMTFRNKHNRILEGELIFPMPEGISVSRYALDINGQMREAVPVEKEKATQVFEEIEHQRVDPGLLERVEGNNFRTRIYPLPPNGARTIIIAFEEELKFTGKQALRYHLPLDHKKPIDHFKMELSVLQSALQPQLEEEPDGDLQFKEWNHNYTASLNKENFTPEHSLTITIPKSPDNTEAMMQESGGNYYFLVNCFPQKNSRPKARVNETTILWDASLSGLNRNTKKELELLGAYIAHNDNLVVHLAVLNNTFRKAGTFTIRQGNWSELRKAIEQLNYDGGTNYSRIDLPASDEYLFFTDGLSSLSDQEMKLPARPVYTVTSAPRSDFANLQYIAQKTGGVFVNLEALKPAEAEKLLTQQSLQFLGIKNNRQVSETYPSLPQPVLNNFSVAGIVTEPKATITLQFGYGNTVTTEKTVSLDYSKQQAGKVNLARVWAQKKLGELDVQYEQNKEMITFLGKRFSIVTRNTSLIVLETVNDYVRYEIEPPAELRPQYDRLIKQQLAQRQSREQVTLANALAQLNTLVTWWNRNFMAQAKPRPEKKNKPANADTSVMSVSVRTQNMEGVAAEAIPPPAQEKLEEVIVVGMGTQRRRDIAGSTATVSAPQLQENKQFSAEALQGRVAGVTADDSRAKRSSIQYQYNFTAPRIVKDEEVREAPDNRHDGDGSRQIMSTINVKQWTPDRTYLQALAKEKAGNRYKAYLAIRQEYLYTPTFYYDVANFFFREQDTLTALQILTNMAEIDLENHELYKLLGFKLREAGAYEEAVTVFRKVLQWRPQEPHSYRDYGLALADAGRYQQALDTLYTALKRDYSESMAGMYEGIEEIIVTEINQLISLHRKKLNLSGIDPKLIHAMPTDIRVVLNWNKSDTDMDLWVTDPNQETCYYSHKETLIGGRISDDFTDGYGPEQFLLKKAIKGKYQVKVNYYGDQQIKISGPTTVLAEIFTHYADGRQERKLITLQMEKSDEKGGILVGEFEFGKVSGKELPVAARAGKD</sequence>
<dbReference type="SUPFAM" id="SSF48452">
    <property type="entry name" value="TPR-like"/>
    <property type="match status" value="1"/>
</dbReference>
<dbReference type="InterPro" id="IPR013694">
    <property type="entry name" value="VIT"/>
</dbReference>
<proteinExistence type="predicted"/>
<feature type="chain" id="PRO_5017696118" evidence="2">
    <location>
        <begin position="24"/>
        <end position="1050"/>
    </location>
</feature>
<accession>A0A3B7MUF7</accession>
<organism evidence="4 5">
    <name type="scientific">Paraflavitalea soli</name>
    <dbReference type="NCBI Taxonomy" id="2315862"/>
    <lineage>
        <taxon>Bacteria</taxon>
        <taxon>Pseudomonadati</taxon>
        <taxon>Bacteroidota</taxon>
        <taxon>Chitinophagia</taxon>
        <taxon>Chitinophagales</taxon>
        <taxon>Chitinophagaceae</taxon>
        <taxon>Paraflavitalea</taxon>
    </lineage>
</organism>
<keyword evidence="5" id="KW-1185">Reference proteome</keyword>
<dbReference type="InterPro" id="IPR019734">
    <property type="entry name" value="TPR_rpt"/>
</dbReference>
<feature type="signal peptide" evidence="2">
    <location>
        <begin position="1"/>
        <end position="23"/>
    </location>
</feature>
<dbReference type="EMBL" id="CP032157">
    <property type="protein sequence ID" value="AXY77517.1"/>
    <property type="molecule type" value="Genomic_DNA"/>
</dbReference>
<dbReference type="InterPro" id="IPR019220">
    <property type="entry name" value="DUF2135"/>
</dbReference>
<dbReference type="PANTHER" id="PTHR45737">
    <property type="entry name" value="VON WILLEBRAND FACTOR A DOMAIN-CONTAINING PROTEIN 5A"/>
    <property type="match status" value="1"/>
</dbReference>
<keyword evidence="1" id="KW-0802">TPR repeat</keyword>
<evidence type="ECO:0000313" key="4">
    <source>
        <dbReference type="EMBL" id="AXY77517.1"/>
    </source>
</evidence>
<dbReference type="Gene3D" id="1.25.40.10">
    <property type="entry name" value="Tetratricopeptide repeat domain"/>
    <property type="match status" value="1"/>
</dbReference>
<evidence type="ECO:0000313" key="5">
    <source>
        <dbReference type="Proteomes" id="UP000263900"/>
    </source>
</evidence>
<name>A0A3B7MUF7_9BACT</name>
<feature type="repeat" description="TPR" evidence="1">
    <location>
        <begin position="802"/>
        <end position="835"/>
    </location>
</feature>
<dbReference type="PROSITE" id="PS50005">
    <property type="entry name" value="TPR"/>
    <property type="match status" value="1"/>
</dbReference>
<feature type="domain" description="VIT" evidence="3">
    <location>
        <begin position="24"/>
        <end position="152"/>
    </location>
</feature>
<evidence type="ECO:0000256" key="1">
    <source>
        <dbReference type="PROSITE-ProRule" id="PRU00339"/>
    </source>
</evidence>
<dbReference type="Pfam" id="PF08487">
    <property type="entry name" value="VIT"/>
    <property type="match status" value="1"/>
</dbReference>
<dbReference type="AlphaFoldDB" id="A0A3B7MUF7"/>
<keyword evidence="2" id="KW-0732">Signal</keyword>
<dbReference type="OrthoDB" id="266279at2"/>
<dbReference type="Pfam" id="PF09906">
    <property type="entry name" value="DUF2135"/>
    <property type="match status" value="1"/>
</dbReference>
<dbReference type="InterPro" id="IPR011990">
    <property type="entry name" value="TPR-like_helical_dom_sf"/>
</dbReference>
<dbReference type="KEGG" id="pseg:D3H65_27590"/>
<dbReference type="RefSeq" id="WP_119053393.1">
    <property type="nucleotide sequence ID" value="NZ_CP032157.1"/>
</dbReference>
<dbReference type="Gene3D" id="2.60.120.380">
    <property type="match status" value="1"/>
</dbReference>
<evidence type="ECO:0000259" key="3">
    <source>
        <dbReference type="PROSITE" id="PS51468"/>
    </source>
</evidence>
<evidence type="ECO:0000256" key="2">
    <source>
        <dbReference type="SAM" id="SignalP"/>
    </source>
</evidence>
<reference evidence="4 5" key="1">
    <citation type="submission" date="2018-09" db="EMBL/GenBank/DDBJ databases">
        <title>Genome sequencing of strain 6GH32-13.</title>
        <authorList>
            <person name="Weon H.-Y."/>
            <person name="Heo J."/>
            <person name="Kwon S.-W."/>
        </authorList>
    </citation>
    <scope>NUCLEOTIDE SEQUENCE [LARGE SCALE GENOMIC DNA]</scope>
    <source>
        <strain evidence="4 5">5GH32-13</strain>
    </source>
</reference>
<dbReference type="PROSITE" id="PS51468">
    <property type="entry name" value="VIT"/>
    <property type="match status" value="1"/>
</dbReference>
<gene>
    <name evidence="4" type="ORF">D3H65_27590</name>
</gene>